<comment type="activity regulation">
    <text evidence="12">Na(+) is not transported, but it plays an essential structural role and its presence is essential for fluoride channel function.</text>
</comment>
<feature type="transmembrane region" description="Helical" evidence="12">
    <location>
        <begin position="71"/>
        <end position="94"/>
    </location>
</feature>
<keyword evidence="14" id="KW-1185">Reference proteome</keyword>
<comment type="catalytic activity">
    <reaction evidence="11">
        <text>fluoride(in) = fluoride(out)</text>
        <dbReference type="Rhea" id="RHEA:76159"/>
        <dbReference type="ChEBI" id="CHEBI:17051"/>
    </reaction>
    <physiologicalReaction direction="left-to-right" evidence="11">
        <dbReference type="Rhea" id="RHEA:76160"/>
    </physiologicalReaction>
</comment>
<evidence type="ECO:0000313" key="14">
    <source>
        <dbReference type="Proteomes" id="UP001501476"/>
    </source>
</evidence>
<protein>
    <recommendedName>
        <fullName evidence="12">Fluoride-specific ion channel FluC</fullName>
    </recommendedName>
</protein>
<evidence type="ECO:0000256" key="5">
    <source>
        <dbReference type="ARBA" id="ARBA00022989"/>
    </source>
</evidence>
<comment type="subcellular location">
    <subcellularLocation>
        <location evidence="1 12">Cell membrane</location>
        <topology evidence="1 12">Multi-pass membrane protein</topology>
    </subcellularLocation>
</comment>
<keyword evidence="4 12" id="KW-0812">Transmembrane</keyword>
<name>A0ABN0TQM2_9GAMM</name>
<evidence type="ECO:0000256" key="6">
    <source>
        <dbReference type="ARBA" id="ARBA00023053"/>
    </source>
</evidence>
<evidence type="ECO:0000256" key="7">
    <source>
        <dbReference type="ARBA" id="ARBA00023065"/>
    </source>
</evidence>
<dbReference type="PANTHER" id="PTHR28259:SF1">
    <property type="entry name" value="FLUORIDE EXPORT PROTEIN 1-RELATED"/>
    <property type="match status" value="1"/>
</dbReference>
<feature type="transmembrane region" description="Helical" evidence="12">
    <location>
        <begin position="36"/>
        <end position="59"/>
    </location>
</feature>
<keyword evidence="12" id="KW-0813">Transport</keyword>
<evidence type="ECO:0000256" key="3">
    <source>
        <dbReference type="ARBA" id="ARBA00022519"/>
    </source>
</evidence>
<feature type="transmembrane region" description="Helical" evidence="12">
    <location>
        <begin position="106"/>
        <end position="124"/>
    </location>
</feature>
<dbReference type="Pfam" id="PF02537">
    <property type="entry name" value="CRCB"/>
    <property type="match status" value="1"/>
</dbReference>
<evidence type="ECO:0000256" key="2">
    <source>
        <dbReference type="ARBA" id="ARBA00022475"/>
    </source>
</evidence>
<evidence type="ECO:0000256" key="8">
    <source>
        <dbReference type="ARBA" id="ARBA00023136"/>
    </source>
</evidence>
<proteinExistence type="inferred from homology"/>
<dbReference type="Proteomes" id="UP001501476">
    <property type="component" value="Unassembled WGS sequence"/>
</dbReference>
<dbReference type="NCBIfam" id="TIGR00494">
    <property type="entry name" value="crcB"/>
    <property type="match status" value="1"/>
</dbReference>
<evidence type="ECO:0000256" key="12">
    <source>
        <dbReference type="HAMAP-Rule" id="MF_00454"/>
    </source>
</evidence>
<feature type="binding site" evidence="12">
    <location>
        <position position="78"/>
    </location>
    <ligand>
        <name>Na(+)</name>
        <dbReference type="ChEBI" id="CHEBI:29101"/>
        <note>structural</note>
    </ligand>
</feature>
<dbReference type="EMBL" id="BAAADG010000006">
    <property type="protein sequence ID" value="GAA0227697.1"/>
    <property type="molecule type" value="Genomic_DNA"/>
</dbReference>
<evidence type="ECO:0000256" key="10">
    <source>
        <dbReference type="ARBA" id="ARBA00035120"/>
    </source>
</evidence>
<dbReference type="HAMAP" id="MF_00454">
    <property type="entry name" value="FluC"/>
    <property type="match status" value="1"/>
</dbReference>
<gene>
    <name evidence="12 13" type="primary">crcB</name>
    <name evidence="12" type="synonym">fluC</name>
    <name evidence="13" type="ORF">GCM10008964_18870</name>
</gene>
<sequence length="127" mass="13683">MLFVHQIIAIAAGGAVGAVLRFVVSNGVYRILGRDFPYGTLAVNVLGSLLMGLLFIIFIERELGMTEWRSAILIGLLGAFTTFSTFSMETMALLEAGDVTKAMLNVLLSVLLCLMATWVGLSLGRQL</sequence>
<keyword evidence="9 12" id="KW-0407">Ion channel</keyword>
<reference evidence="13 14" key="1">
    <citation type="journal article" date="2019" name="Int. J. Syst. Evol. Microbiol.">
        <title>The Global Catalogue of Microorganisms (GCM) 10K type strain sequencing project: providing services to taxonomists for standard genome sequencing and annotation.</title>
        <authorList>
            <consortium name="The Broad Institute Genomics Platform"/>
            <consortium name="The Broad Institute Genome Sequencing Center for Infectious Disease"/>
            <person name="Wu L."/>
            <person name="Ma J."/>
        </authorList>
    </citation>
    <scope>NUCLEOTIDE SEQUENCE [LARGE SCALE GENOMIC DNA]</scope>
    <source>
        <strain evidence="13 14">JCM 6886</strain>
    </source>
</reference>
<keyword evidence="2 12" id="KW-1003">Cell membrane</keyword>
<feature type="transmembrane region" description="Helical" evidence="12">
    <location>
        <begin position="7"/>
        <end position="24"/>
    </location>
</feature>
<evidence type="ECO:0000256" key="4">
    <source>
        <dbReference type="ARBA" id="ARBA00022692"/>
    </source>
</evidence>
<comment type="similarity">
    <text evidence="10 12">Belongs to the fluoride channel Fluc/FEX (TC 1.A.43) family.</text>
</comment>
<feature type="binding site" evidence="12">
    <location>
        <position position="81"/>
    </location>
    <ligand>
        <name>Na(+)</name>
        <dbReference type="ChEBI" id="CHEBI:29101"/>
        <note>structural</note>
    </ligand>
</feature>
<keyword evidence="3" id="KW-0997">Cell inner membrane</keyword>
<evidence type="ECO:0000256" key="9">
    <source>
        <dbReference type="ARBA" id="ARBA00023303"/>
    </source>
</evidence>
<evidence type="ECO:0000256" key="1">
    <source>
        <dbReference type="ARBA" id="ARBA00004651"/>
    </source>
</evidence>
<comment type="caution">
    <text evidence="13">The sequence shown here is derived from an EMBL/GenBank/DDBJ whole genome shotgun (WGS) entry which is preliminary data.</text>
</comment>
<evidence type="ECO:0000256" key="11">
    <source>
        <dbReference type="ARBA" id="ARBA00035585"/>
    </source>
</evidence>
<dbReference type="PANTHER" id="PTHR28259">
    <property type="entry name" value="FLUORIDE EXPORT PROTEIN 1-RELATED"/>
    <property type="match status" value="1"/>
</dbReference>
<keyword evidence="7 12" id="KW-0406">Ion transport</keyword>
<keyword evidence="6 12" id="KW-0915">Sodium</keyword>
<dbReference type="InterPro" id="IPR003691">
    <property type="entry name" value="FluC"/>
</dbReference>
<keyword evidence="12" id="KW-0479">Metal-binding</keyword>
<comment type="function">
    <text evidence="12">Fluoride-specific ion channel. Important for reducing fluoride concentration in the cell, thus reducing its toxicity.</text>
</comment>
<keyword evidence="5 12" id="KW-1133">Transmembrane helix</keyword>
<keyword evidence="8 12" id="KW-0472">Membrane</keyword>
<accession>A0ABN0TQM2</accession>
<evidence type="ECO:0000313" key="13">
    <source>
        <dbReference type="EMBL" id="GAA0227697.1"/>
    </source>
</evidence>
<organism evidence="13 14">
    <name type="scientific">Methylophaga marina</name>
    <dbReference type="NCBI Taxonomy" id="45495"/>
    <lineage>
        <taxon>Bacteria</taxon>
        <taxon>Pseudomonadati</taxon>
        <taxon>Pseudomonadota</taxon>
        <taxon>Gammaproteobacteria</taxon>
        <taxon>Thiotrichales</taxon>
        <taxon>Piscirickettsiaceae</taxon>
        <taxon>Methylophaga</taxon>
    </lineage>
</organism>